<dbReference type="KEGG" id="bsol:FSW04_19270"/>
<dbReference type="OrthoDB" id="9800307at2"/>
<evidence type="ECO:0000256" key="3">
    <source>
        <dbReference type="ARBA" id="ARBA00019010"/>
    </source>
</evidence>
<dbReference type="GO" id="GO:0046872">
    <property type="term" value="F:metal ion binding"/>
    <property type="evidence" value="ECO:0007669"/>
    <property type="project" value="UniProtKB-KW"/>
</dbReference>
<evidence type="ECO:0000256" key="8">
    <source>
        <dbReference type="ARBA" id="ARBA00022840"/>
    </source>
</evidence>
<comment type="function">
    <text evidence="10">Required for the formation of a threonylcarbamoyl group on adenosine at position 37 (t(6)A37) in tRNAs that read codons beginning with adenine. Is involved in the transfer of the threonylcarbamoyl moiety of threonylcarbamoyl-AMP (TC-AMP) to the N6 group of A37, together with TsaD and TsaB. TsaE seems to play an indirect role in the t(6)A biosynthesis pathway, possibly in regulating the core enzymatic function of TsaD.</text>
</comment>
<dbReference type="PANTHER" id="PTHR33540:SF2">
    <property type="entry name" value="TRNA THREONYLCARBAMOYLADENOSINE BIOSYNTHESIS PROTEIN TSAE"/>
    <property type="match status" value="1"/>
</dbReference>
<comment type="subcellular location">
    <subcellularLocation>
        <location evidence="1">Cytoplasm</location>
    </subcellularLocation>
</comment>
<comment type="similarity">
    <text evidence="2">Belongs to the TsaE family.</text>
</comment>
<keyword evidence="13" id="KW-1185">Reference proteome</keyword>
<sequence length="150" mass="15582">MSASSDSRPTTTTTAAAEQTEAVGAALAARLSPGDVVLLAGEMGSGKTTFVRGAARALGYDGPVTSPTFTIGRRYDGRVPIAHLDLHRLASLDDEDPALLDDYLTPDAVAFVEWPEVAEPGLEHVRARVTLAHAGGDRRTITVEPAGGSS</sequence>
<evidence type="ECO:0000313" key="13">
    <source>
        <dbReference type="Proteomes" id="UP000321805"/>
    </source>
</evidence>
<dbReference type="EMBL" id="CP042430">
    <property type="protein sequence ID" value="QEC50840.1"/>
    <property type="molecule type" value="Genomic_DNA"/>
</dbReference>
<dbReference type="GO" id="GO:0005737">
    <property type="term" value="C:cytoplasm"/>
    <property type="evidence" value="ECO:0007669"/>
    <property type="project" value="UniProtKB-SubCell"/>
</dbReference>
<keyword evidence="12" id="KW-0808">Transferase</keyword>
<dbReference type="GO" id="GO:0016740">
    <property type="term" value="F:transferase activity"/>
    <property type="evidence" value="ECO:0007669"/>
    <property type="project" value="UniProtKB-KW"/>
</dbReference>
<evidence type="ECO:0000313" key="12">
    <source>
        <dbReference type="EMBL" id="QEC50840.1"/>
    </source>
</evidence>
<dbReference type="InterPro" id="IPR003442">
    <property type="entry name" value="T6A_TsaE"/>
</dbReference>
<keyword evidence="6" id="KW-0479">Metal-binding</keyword>
<dbReference type="Pfam" id="PF02367">
    <property type="entry name" value="TsaE"/>
    <property type="match status" value="1"/>
</dbReference>
<keyword evidence="9" id="KW-0460">Magnesium</keyword>
<dbReference type="NCBIfam" id="TIGR00150">
    <property type="entry name" value="T6A_YjeE"/>
    <property type="match status" value="1"/>
</dbReference>
<dbReference type="InterPro" id="IPR027417">
    <property type="entry name" value="P-loop_NTPase"/>
</dbReference>
<proteinExistence type="inferred from homology"/>
<evidence type="ECO:0000256" key="4">
    <source>
        <dbReference type="ARBA" id="ARBA00022490"/>
    </source>
</evidence>
<evidence type="ECO:0000256" key="9">
    <source>
        <dbReference type="ARBA" id="ARBA00022842"/>
    </source>
</evidence>
<accession>A0A5B8UCT4</accession>
<evidence type="ECO:0000256" key="6">
    <source>
        <dbReference type="ARBA" id="ARBA00022723"/>
    </source>
</evidence>
<evidence type="ECO:0000256" key="10">
    <source>
        <dbReference type="ARBA" id="ARBA00024908"/>
    </source>
</evidence>
<dbReference type="Proteomes" id="UP000321805">
    <property type="component" value="Chromosome"/>
</dbReference>
<evidence type="ECO:0000256" key="7">
    <source>
        <dbReference type="ARBA" id="ARBA00022741"/>
    </source>
</evidence>
<evidence type="ECO:0000256" key="2">
    <source>
        <dbReference type="ARBA" id="ARBA00007599"/>
    </source>
</evidence>
<evidence type="ECO:0000256" key="11">
    <source>
        <dbReference type="ARBA" id="ARBA00032441"/>
    </source>
</evidence>
<gene>
    <name evidence="12" type="primary">tsaE</name>
    <name evidence="12" type="ORF">FSW04_19270</name>
</gene>
<dbReference type="GO" id="GO:0002949">
    <property type="term" value="P:tRNA threonylcarbamoyladenosine modification"/>
    <property type="evidence" value="ECO:0007669"/>
    <property type="project" value="InterPro"/>
</dbReference>
<evidence type="ECO:0000256" key="5">
    <source>
        <dbReference type="ARBA" id="ARBA00022694"/>
    </source>
</evidence>
<organism evidence="12 13">
    <name type="scientific">Baekduia soli</name>
    <dbReference type="NCBI Taxonomy" id="496014"/>
    <lineage>
        <taxon>Bacteria</taxon>
        <taxon>Bacillati</taxon>
        <taxon>Actinomycetota</taxon>
        <taxon>Thermoleophilia</taxon>
        <taxon>Solirubrobacterales</taxon>
        <taxon>Baekduiaceae</taxon>
        <taxon>Baekduia</taxon>
    </lineage>
</organism>
<dbReference type="PANTHER" id="PTHR33540">
    <property type="entry name" value="TRNA THREONYLCARBAMOYLADENOSINE BIOSYNTHESIS PROTEIN TSAE"/>
    <property type="match status" value="1"/>
</dbReference>
<dbReference type="AlphaFoldDB" id="A0A5B8UCT4"/>
<name>A0A5B8UCT4_9ACTN</name>
<dbReference type="GO" id="GO:0005524">
    <property type="term" value="F:ATP binding"/>
    <property type="evidence" value="ECO:0007669"/>
    <property type="project" value="UniProtKB-KW"/>
</dbReference>
<reference evidence="12 13" key="1">
    <citation type="journal article" date="2018" name="J. Microbiol.">
        <title>Baekduia soli gen. nov., sp. nov., a novel bacterium isolated from the soil of Baekdu Mountain and proposal of a novel family name, Baekduiaceae fam. nov.</title>
        <authorList>
            <person name="An D.S."/>
            <person name="Siddiqi M.Z."/>
            <person name="Kim K.H."/>
            <person name="Yu H.S."/>
            <person name="Im W.T."/>
        </authorList>
    </citation>
    <scope>NUCLEOTIDE SEQUENCE [LARGE SCALE GENOMIC DNA]</scope>
    <source>
        <strain evidence="12 13">BR7-21</strain>
    </source>
</reference>
<dbReference type="SUPFAM" id="SSF52540">
    <property type="entry name" value="P-loop containing nucleoside triphosphate hydrolases"/>
    <property type="match status" value="1"/>
</dbReference>
<evidence type="ECO:0000256" key="1">
    <source>
        <dbReference type="ARBA" id="ARBA00004496"/>
    </source>
</evidence>
<keyword evidence="8" id="KW-0067">ATP-binding</keyword>
<keyword evidence="4" id="KW-0963">Cytoplasm</keyword>
<keyword evidence="5" id="KW-0819">tRNA processing</keyword>
<protein>
    <recommendedName>
        <fullName evidence="3">tRNA threonylcarbamoyladenosine biosynthesis protein TsaE</fullName>
    </recommendedName>
    <alternativeName>
        <fullName evidence="11">t(6)A37 threonylcarbamoyladenosine biosynthesis protein TsaE</fullName>
    </alternativeName>
</protein>
<keyword evidence="7" id="KW-0547">Nucleotide-binding</keyword>
<dbReference type="Gene3D" id="3.40.50.300">
    <property type="entry name" value="P-loop containing nucleotide triphosphate hydrolases"/>
    <property type="match status" value="1"/>
</dbReference>